<dbReference type="EMBL" id="LQXA01000028">
    <property type="protein sequence ID" value="KZC95309.1"/>
    <property type="molecule type" value="Genomic_DNA"/>
</dbReference>
<evidence type="ECO:0000313" key="1">
    <source>
        <dbReference type="EMBL" id="KZC95309.1"/>
    </source>
</evidence>
<reference evidence="1 2" key="1">
    <citation type="submission" date="2016-01" db="EMBL/GenBank/DDBJ databases">
        <title>Draft genome sequence of Clavibacter michiganensis subsp. tessellarius DOAB 609.</title>
        <authorList>
            <person name="Tambong J.T."/>
        </authorList>
    </citation>
    <scope>NUCLEOTIDE SEQUENCE [LARGE SCALE GENOMIC DNA]</scope>
    <source>
        <strain evidence="1 2">DOAB 609</strain>
    </source>
</reference>
<accession>A0A154V216</accession>
<dbReference type="OrthoDB" id="5121833at2"/>
<sequence>MSAPGDAAEAQSGYRVCGAFNSSTSESMQHGIRYHQPVAPTIGTGLVAKIWIRGGETCESKVGFMQTYYGLAYPGSSAEFTFHMVTCEAFGTGITGTSWDPCNGLETNKIYKYTSKFDFWHPVRYPTINWWHN</sequence>
<dbReference type="RefSeq" id="WP_063071441.1">
    <property type="nucleotide sequence ID" value="NZ_LQXA01000028.1"/>
</dbReference>
<dbReference type="Proteomes" id="UP000076218">
    <property type="component" value="Unassembled WGS sequence"/>
</dbReference>
<evidence type="ECO:0000313" key="2">
    <source>
        <dbReference type="Proteomes" id="UP000076218"/>
    </source>
</evidence>
<comment type="caution">
    <text evidence="1">The sequence shown here is derived from an EMBL/GenBank/DDBJ whole genome shotgun (WGS) entry which is preliminary data.</text>
</comment>
<organism evidence="1 2">
    <name type="scientific">Clavibacter tessellarius</name>
    <dbReference type="NCBI Taxonomy" id="31965"/>
    <lineage>
        <taxon>Bacteria</taxon>
        <taxon>Bacillati</taxon>
        <taxon>Actinomycetota</taxon>
        <taxon>Actinomycetes</taxon>
        <taxon>Micrococcales</taxon>
        <taxon>Microbacteriaceae</taxon>
        <taxon>Clavibacter</taxon>
    </lineage>
</organism>
<gene>
    <name evidence="1" type="ORF">AWH51_09235</name>
</gene>
<protein>
    <submittedName>
        <fullName evidence="1">Uncharacterized protein</fullName>
    </submittedName>
</protein>
<name>A0A154V216_9MICO</name>
<proteinExistence type="predicted"/>
<dbReference type="AlphaFoldDB" id="A0A154V216"/>